<sequence>EWIMEQWEKNYYITSIAGVTNGSSLVVMSKGLFALSTTNDE</sequence>
<reference evidence="2 3" key="1">
    <citation type="journal article" date="2018" name="Front. Plant Sci.">
        <title>Red Clover (Trifolium pratense) and Zigzag Clover (T. medium) - A Picture of Genomic Similarities and Differences.</title>
        <authorList>
            <person name="Dluhosova J."/>
            <person name="Istvanek J."/>
            <person name="Nedelnik J."/>
            <person name="Repkova J."/>
        </authorList>
    </citation>
    <scope>NUCLEOTIDE SEQUENCE [LARGE SCALE GENOMIC DNA]</scope>
    <source>
        <strain evidence="3">cv. 10/8</strain>
        <tissue evidence="2">Leaf</tissue>
    </source>
</reference>
<comment type="caution">
    <text evidence="2">The sequence shown here is derived from an EMBL/GenBank/DDBJ whole genome shotgun (WGS) entry which is preliminary data.</text>
</comment>
<organism evidence="2 3">
    <name type="scientific">Trifolium medium</name>
    <dbReference type="NCBI Taxonomy" id="97028"/>
    <lineage>
        <taxon>Eukaryota</taxon>
        <taxon>Viridiplantae</taxon>
        <taxon>Streptophyta</taxon>
        <taxon>Embryophyta</taxon>
        <taxon>Tracheophyta</taxon>
        <taxon>Spermatophyta</taxon>
        <taxon>Magnoliopsida</taxon>
        <taxon>eudicotyledons</taxon>
        <taxon>Gunneridae</taxon>
        <taxon>Pentapetalae</taxon>
        <taxon>rosids</taxon>
        <taxon>fabids</taxon>
        <taxon>Fabales</taxon>
        <taxon>Fabaceae</taxon>
        <taxon>Papilionoideae</taxon>
        <taxon>50 kb inversion clade</taxon>
        <taxon>NPAAA clade</taxon>
        <taxon>Hologalegina</taxon>
        <taxon>IRL clade</taxon>
        <taxon>Trifolieae</taxon>
        <taxon>Trifolium</taxon>
    </lineage>
</organism>
<keyword evidence="2" id="KW-0418">Kinase</keyword>
<proteinExistence type="predicted"/>
<evidence type="ECO:0000313" key="3">
    <source>
        <dbReference type="Proteomes" id="UP000265520"/>
    </source>
</evidence>
<accession>A0A392PM64</accession>
<dbReference type="EMBL" id="LXQA010084593">
    <property type="protein sequence ID" value="MCI12540.1"/>
    <property type="molecule type" value="Genomic_DNA"/>
</dbReference>
<keyword evidence="3" id="KW-1185">Reference proteome</keyword>
<feature type="domain" description="DUF7477" evidence="1">
    <location>
        <begin position="1"/>
        <end position="32"/>
    </location>
</feature>
<keyword evidence="2" id="KW-0808">Transferase</keyword>
<dbReference type="Pfam" id="PF24289">
    <property type="entry name" value="DUF7477"/>
    <property type="match status" value="1"/>
</dbReference>
<evidence type="ECO:0000313" key="2">
    <source>
        <dbReference type="EMBL" id="MCI12540.1"/>
    </source>
</evidence>
<feature type="non-terminal residue" evidence="2">
    <location>
        <position position="1"/>
    </location>
</feature>
<dbReference type="Proteomes" id="UP000265520">
    <property type="component" value="Unassembled WGS sequence"/>
</dbReference>
<dbReference type="AlphaFoldDB" id="A0A392PM64"/>
<name>A0A392PM64_9FABA</name>
<protein>
    <submittedName>
        <fullName evidence="2">Casein kinase I-2-like protein</fullName>
    </submittedName>
</protein>
<dbReference type="InterPro" id="IPR055900">
    <property type="entry name" value="DUF7477"/>
</dbReference>
<evidence type="ECO:0000259" key="1">
    <source>
        <dbReference type="Pfam" id="PF24289"/>
    </source>
</evidence>
<dbReference type="GO" id="GO:0016301">
    <property type="term" value="F:kinase activity"/>
    <property type="evidence" value="ECO:0007669"/>
    <property type="project" value="UniProtKB-KW"/>
</dbReference>